<sequence length="147" mass="16870">MRKKAGYLIAIALVTVILSSVVYASYVSPIYDQEGDESALARIVQTEAGSSLEKIKMKQIDRFLENVKIDKRYRDHDKSSLKKKYEELQENNPILDYNIIDTKIIDRNNAELMIEFKYPAGAQKVRLQAVQENNKWLLVLPGSLVHD</sequence>
<dbReference type="OrthoDB" id="9838308at2"/>
<dbReference type="EMBL" id="WXEX01000018">
    <property type="protein sequence ID" value="MZP44525.1"/>
    <property type="molecule type" value="Genomic_DNA"/>
</dbReference>
<proteinExistence type="predicted"/>
<dbReference type="RefSeq" id="WP_161263092.1">
    <property type="nucleotide sequence ID" value="NZ_JAFBDC010000019.1"/>
</dbReference>
<evidence type="ECO:0008006" key="3">
    <source>
        <dbReference type="Google" id="ProtNLM"/>
    </source>
</evidence>
<accession>A0A845LJF3</accession>
<protein>
    <recommendedName>
        <fullName evidence="3">DUF4878 domain-containing protein</fullName>
    </recommendedName>
</protein>
<evidence type="ECO:0000313" key="1">
    <source>
        <dbReference type="EMBL" id="MZP44525.1"/>
    </source>
</evidence>
<dbReference type="Proteomes" id="UP000471031">
    <property type="component" value="Unassembled WGS sequence"/>
</dbReference>
<keyword evidence="2" id="KW-1185">Reference proteome</keyword>
<organism evidence="1 2">
    <name type="scientific">Heliomicrobium gestii</name>
    <name type="common">Heliobacterium gestii</name>
    <dbReference type="NCBI Taxonomy" id="2699"/>
    <lineage>
        <taxon>Bacteria</taxon>
        <taxon>Bacillati</taxon>
        <taxon>Bacillota</taxon>
        <taxon>Clostridia</taxon>
        <taxon>Eubacteriales</taxon>
        <taxon>Heliobacteriaceae</taxon>
        <taxon>Heliomicrobium</taxon>
    </lineage>
</organism>
<gene>
    <name evidence="1" type="ORF">GTO89_15950</name>
</gene>
<name>A0A845LJF3_HELGE</name>
<dbReference type="AlphaFoldDB" id="A0A845LJF3"/>
<evidence type="ECO:0000313" key="2">
    <source>
        <dbReference type="Proteomes" id="UP000471031"/>
    </source>
</evidence>
<reference evidence="1 2" key="1">
    <citation type="submission" date="2020-01" db="EMBL/GenBank/DDBJ databases">
        <title>Whole genome sequence of Heliobacterium gestii DSM 11169.</title>
        <authorList>
            <person name="Kyndt J.A."/>
            <person name="Meyer T.E."/>
        </authorList>
    </citation>
    <scope>NUCLEOTIDE SEQUENCE [LARGE SCALE GENOMIC DNA]</scope>
    <source>
        <strain evidence="1 2">DSM 11169</strain>
    </source>
</reference>
<comment type="caution">
    <text evidence="1">The sequence shown here is derived from an EMBL/GenBank/DDBJ whole genome shotgun (WGS) entry which is preliminary data.</text>
</comment>